<gene>
    <name evidence="5" type="ORF">C7M51_03411</name>
</gene>
<evidence type="ECO:0000313" key="5">
    <source>
        <dbReference type="EMBL" id="QHM73070.1"/>
    </source>
</evidence>
<accession>A0A6P1Q261</accession>
<keyword evidence="2 3" id="KW-0175">Coiled coil</keyword>
<dbReference type="GO" id="GO:1990195">
    <property type="term" value="C:macrolide transmembrane transporter complex"/>
    <property type="evidence" value="ECO:0007669"/>
    <property type="project" value="InterPro"/>
</dbReference>
<dbReference type="InterPro" id="IPR050465">
    <property type="entry name" value="UPF0194_transport"/>
</dbReference>
<protein>
    <recommendedName>
        <fullName evidence="4">Multidrug resistance protein MdtA-like alpha-helical hairpin domain-containing protein</fullName>
    </recommendedName>
</protein>
<dbReference type="GO" id="GO:1990961">
    <property type="term" value="P:xenobiotic detoxification by transmembrane export across the plasma membrane"/>
    <property type="evidence" value="ECO:0007669"/>
    <property type="project" value="InterPro"/>
</dbReference>
<evidence type="ECO:0000313" key="6">
    <source>
        <dbReference type="Proteomes" id="UP000464053"/>
    </source>
</evidence>
<feature type="domain" description="Multidrug resistance protein MdtA-like alpha-helical hairpin" evidence="4">
    <location>
        <begin position="101"/>
        <end position="154"/>
    </location>
</feature>
<evidence type="ECO:0000256" key="1">
    <source>
        <dbReference type="ARBA" id="ARBA00004196"/>
    </source>
</evidence>
<name>A0A6P1Q261_9GAMM</name>
<dbReference type="PANTHER" id="PTHR32347:SF23">
    <property type="entry name" value="BLL5650 PROTEIN"/>
    <property type="match status" value="1"/>
</dbReference>
<dbReference type="OrthoDB" id="8558741at2"/>
<dbReference type="PROSITE" id="PS51257">
    <property type="entry name" value="PROKAR_LIPOPROTEIN"/>
    <property type="match status" value="1"/>
</dbReference>
<proteinExistence type="predicted"/>
<dbReference type="EMBL" id="CP028271">
    <property type="protein sequence ID" value="QHM73070.1"/>
    <property type="molecule type" value="Genomic_DNA"/>
</dbReference>
<dbReference type="PANTHER" id="PTHR32347">
    <property type="entry name" value="EFFLUX SYSTEM COMPONENT YKNX-RELATED"/>
    <property type="match status" value="1"/>
</dbReference>
<dbReference type="Gene3D" id="2.40.30.170">
    <property type="match status" value="1"/>
</dbReference>
<comment type="subcellular location">
    <subcellularLocation>
        <location evidence="1">Cell envelope</location>
    </subcellularLocation>
</comment>
<evidence type="ECO:0000259" key="4">
    <source>
        <dbReference type="Pfam" id="PF25876"/>
    </source>
</evidence>
<organism evidence="5 6">
    <name type="scientific">Mixta intestinalis</name>
    <dbReference type="NCBI Taxonomy" id="1615494"/>
    <lineage>
        <taxon>Bacteria</taxon>
        <taxon>Pseudomonadati</taxon>
        <taxon>Pseudomonadota</taxon>
        <taxon>Gammaproteobacteria</taxon>
        <taxon>Enterobacterales</taxon>
        <taxon>Erwiniaceae</taxon>
        <taxon>Mixta</taxon>
    </lineage>
</organism>
<evidence type="ECO:0000256" key="3">
    <source>
        <dbReference type="SAM" id="Coils"/>
    </source>
</evidence>
<dbReference type="InterPro" id="IPR058624">
    <property type="entry name" value="MdtA-like_HH"/>
</dbReference>
<keyword evidence="6" id="KW-1185">Reference proteome</keyword>
<evidence type="ECO:0000256" key="2">
    <source>
        <dbReference type="ARBA" id="ARBA00023054"/>
    </source>
</evidence>
<dbReference type="Pfam" id="PF25876">
    <property type="entry name" value="HH_MFP_RND"/>
    <property type="match status" value="1"/>
</dbReference>
<dbReference type="Proteomes" id="UP000464053">
    <property type="component" value="Chromosome"/>
</dbReference>
<dbReference type="InterPro" id="IPR030190">
    <property type="entry name" value="MacA_alpha-hairpin_sf"/>
</dbReference>
<dbReference type="PRINTS" id="PR01490">
    <property type="entry name" value="RTXTOXIND"/>
</dbReference>
<dbReference type="Gene3D" id="6.10.140.1990">
    <property type="match status" value="1"/>
</dbReference>
<dbReference type="GO" id="GO:0019898">
    <property type="term" value="C:extrinsic component of membrane"/>
    <property type="evidence" value="ECO:0007669"/>
    <property type="project" value="InterPro"/>
</dbReference>
<dbReference type="KEGG" id="mint:C7M51_03411"/>
<feature type="coiled-coil region" evidence="3">
    <location>
        <begin position="105"/>
        <end position="163"/>
    </location>
</feature>
<reference evidence="5 6" key="1">
    <citation type="submission" date="2018-03" db="EMBL/GenBank/DDBJ databases">
        <title>Pantoea intestinalis SRCM103226 isolated form the mealworm.</title>
        <authorList>
            <person name="Jeong D.-Y."/>
            <person name="Kim J.W."/>
        </authorList>
    </citation>
    <scope>NUCLEOTIDE SEQUENCE [LARGE SCALE GENOMIC DNA]</scope>
    <source>
        <strain evidence="5 6">SRCM103226</strain>
    </source>
</reference>
<dbReference type="GO" id="GO:0030313">
    <property type="term" value="C:cell envelope"/>
    <property type="evidence" value="ECO:0007669"/>
    <property type="project" value="UniProtKB-SubCell"/>
</dbReference>
<dbReference type="AlphaFoldDB" id="A0A6P1Q261"/>
<sequence>MLTKKIIIFFCTLTFLAGCKDSEPLALAGYTYGEFTYLSFPFTEEVEALFVTKGETVSKGQKLMQLVNFTAENALRIAEENVLAEQALLHNLETGERQAALNMIHAQLERAKSAASLAKRQLERQQRLYKEEMVSVAEWEKAKEDYVQKNAQVKELLHQLEVKELPARQAEINNQKSRVESATLQRDKARWDLQQRTLFAPQDALVYDILYQPGERPAADRPVISLLSPDRIKIRFYVPEKRLGEVHTGTRIKVYCDGCSRPLSARINYISPQAEFSPPVIYSTKRREKLLFMAEAVPVKEDLPFIKTGQPVDIEVVSDE</sequence>